<keyword evidence="1" id="KW-0677">Repeat</keyword>
<evidence type="ECO:0000313" key="5">
    <source>
        <dbReference type="Proteomes" id="UP000595437"/>
    </source>
</evidence>
<reference evidence="5" key="1">
    <citation type="submission" date="2021-01" db="EMBL/GenBank/DDBJ databases">
        <title>Caligus Genome Assembly.</title>
        <authorList>
            <person name="Gallardo-Escarate C."/>
        </authorList>
    </citation>
    <scope>NUCLEOTIDE SEQUENCE [LARGE SCALE GENOMIC DNA]</scope>
</reference>
<name>A0A7T8HJP4_CALRO</name>
<dbReference type="GO" id="GO:0085020">
    <property type="term" value="P:protein K6-linked ubiquitination"/>
    <property type="evidence" value="ECO:0007669"/>
    <property type="project" value="TreeGrafter"/>
</dbReference>
<sequence length="214" mass="23397">PSLGSIVSSYDTDPDSSYFKTHALHAAVYDEDLEKVKKIISRGRYDVTHEDAYGRTPVHLAASNGNVAVLWQLLHARAGDVPLHRVDAKGATPLHRAVDGGHAEAAEMLLERGCPLDISDELGNTVLHLSVRRDAKDLTSRLLRKGASPDLINKSTPPWAGVTGPEFIKKRCQSAYCQGKGWMTPLMLACGIPDAAFAEILLDYDANPEERIMR</sequence>
<evidence type="ECO:0000256" key="2">
    <source>
        <dbReference type="ARBA" id="ARBA00023043"/>
    </source>
</evidence>
<dbReference type="Proteomes" id="UP000595437">
    <property type="component" value="Chromosome 8"/>
</dbReference>
<accession>A0A7T8HJP4</accession>
<dbReference type="GO" id="GO:0004842">
    <property type="term" value="F:ubiquitin-protein transferase activity"/>
    <property type="evidence" value="ECO:0007669"/>
    <property type="project" value="TreeGrafter"/>
</dbReference>
<evidence type="ECO:0000256" key="3">
    <source>
        <dbReference type="PROSITE-ProRule" id="PRU00023"/>
    </source>
</evidence>
<feature type="repeat" description="ANK" evidence="3">
    <location>
        <begin position="89"/>
        <end position="121"/>
    </location>
</feature>
<dbReference type="PROSITE" id="PS50088">
    <property type="entry name" value="ANK_REPEAT"/>
    <property type="match status" value="3"/>
</dbReference>
<evidence type="ECO:0000313" key="4">
    <source>
        <dbReference type="EMBL" id="QQP51179.1"/>
    </source>
</evidence>
<feature type="repeat" description="ANK" evidence="3">
    <location>
        <begin position="53"/>
        <end position="78"/>
    </location>
</feature>
<dbReference type="PANTHER" id="PTHR24171:SF8">
    <property type="entry name" value="BRCA1-ASSOCIATED RING DOMAIN PROTEIN 1"/>
    <property type="match status" value="1"/>
</dbReference>
<dbReference type="Pfam" id="PF00023">
    <property type="entry name" value="Ank"/>
    <property type="match status" value="1"/>
</dbReference>
<protein>
    <recommendedName>
        <fullName evidence="6">Ankyrin</fullName>
    </recommendedName>
</protein>
<keyword evidence="5" id="KW-1185">Reference proteome</keyword>
<feature type="non-terminal residue" evidence="4">
    <location>
        <position position="1"/>
    </location>
</feature>
<feature type="repeat" description="ANK" evidence="3">
    <location>
        <begin position="122"/>
        <end position="154"/>
    </location>
</feature>
<keyword evidence="2 3" id="KW-0040">ANK repeat</keyword>
<dbReference type="PANTHER" id="PTHR24171">
    <property type="entry name" value="ANKYRIN REPEAT DOMAIN-CONTAINING PROTEIN 39-RELATED"/>
    <property type="match status" value="1"/>
</dbReference>
<dbReference type="EMBL" id="CP045897">
    <property type="protein sequence ID" value="QQP51179.1"/>
    <property type="molecule type" value="Genomic_DNA"/>
</dbReference>
<evidence type="ECO:0000256" key="1">
    <source>
        <dbReference type="ARBA" id="ARBA00022737"/>
    </source>
</evidence>
<proteinExistence type="predicted"/>
<dbReference type="InterPro" id="IPR036770">
    <property type="entry name" value="Ankyrin_rpt-contain_sf"/>
</dbReference>
<dbReference type="Gene3D" id="1.25.40.20">
    <property type="entry name" value="Ankyrin repeat-containing domain"/>
    <property type="match status" value="1"/>
</dbReference>
<dbReference type="PRINTS" id="PR01415">
    <property type="entry name" value="ANKYRIN"/>
</dbReference>
<dbReference type="GO" id="GO:0070531">
    <property type="term" value="C:BRCA1-A complex"/>
    <property type="evidence" value="ECO:0007669"/>
    <property type="project" value="TreeGrafter"/>
</dbReference>
<evidence type="ECO:0008006" key="6">
    <source>
        <dbReference type="Google" id="ProtNLM"/>
    </source>
</evidence>
<gene>
    <name evidence="4" type="ORF">FKW44_012442</name>
</gene>
<dbReference type="Pfam" id="PF12796">
    <property type="entry name" value="Ank_2"/>
    <property type="match status" value="1"/>
</dbReference>
<organism evidence="4 5">
    <name type="scientific">Caligus rogercresseyi</name>
    <name type="common">Sea louse</name>
    <dbReference type="NCBI Taxonomy" id="217165"/>
    <lineage>
        <taxon>Eukaryota</taxon>
        <taxon>Metazoa</taxon>
        <taxon>Ecdysozoa</taxon>
        <taxon>Arthropoda</taxon>
        <taxon>Crustacea</taxon>
        <taxon>Multicrustacea</taxon>
        <taxon>Hexanauplia</taxon>
        <taxon>Copepoda</taxon>
        <taxon>Siphonostomatoida</taxon>
        <taxon>Caligidae</taxon>
        <taxon>Caligus</taxon>
    </lineage>
</organism>
<dbReference type="OrthoDB" id="10038298at2759"/>
<feature type="non-terminal residue" evidence="4">
    <location>
        <position position="214"/>
    </location>
</feature>
<dbReference type="PROSITE" id="PS50297">
    <property type="entry name" value="ANK_REP_REGION"/>
    <property type="match status" value="3"/>
</dbReference>
<dbReference type="GO" id="GO:0031436">
    <property type="term" value="C:BRCA1-BARD1 complex"/>
    <property type="evidence" value="ECO:0007669"/>
    <property type="project" value="TreeGrafter"/>
</dbReference>
<dbReference type="InterPro" id="IPR002110">
    <property type="entry name" value="Ankyrin_rpt"/>
</dbReference>
<dbReference type="SMART" id="SM00248">
    <property type="entry name" value="ANK"/>
    <property type="match status" value="5"/>
</dbReference>
<dbReference type="SUPFAM" id="SSF48403">
    <property type="entry name" value="Ankyrin repeat"/>
    <property type="match status" value="1"/>
</dbReference>
<dbReference type="AlphaFoldDB" id="A0A7T8HJP4"/>